<gene>
    <name evidence="2" type="ORF">CYMTET_33661</name>
</gene>
<feature type="region of interest" description="Disordered" evidence="1">
    <location>
        <begin position="68"/>
        <end position="101"/>
    </location>
</feature>
<protein>
    <submittedName>
        <fullName evidence="2">Uncharacterized protein</fullName>
    </submittedName>
</protein>
<name>A0AAE0FCL2_9CHLO</name>
<organism evidence="2 3">
    <name type="scientific">Cymbomonas tetramitiformis</name>
    <dbReference type="NCBI Taxonomy" id="36881"/>
    <lineage>
        <taxon>Eukaryota</taxon>
        <taxon>Viridiplantae</taxon>
        <taxon>Chlorophyta</taxon>
        <taxon>Pyramimonadophyceae</taxon>
        <taxon>Pyramimonadales</taxon>
        <taxon>Pyramimonadaceae</taxon>
        <taxon>Cymbomonas</taxon>
    </lineage>
</organism>
<reference evidence="2 3" key="1">
    <citation type="journal article" date="2015" name="Genome Biol. Evol.">
        <title>Comparative Genomics of a Bacterivorous Green Alga Reveals Evolutionary Causalities and Consequences of Phago-Mixotrophic Mode of Nutrition.</title>
        <authorList>
            <person name="Burns J.A."/>
            <person name="Paasch A."/>
            <person name="Narechania A."/>
            <person name="Kim E."/>
        </authorList>
    </citation>
    <scope>NUCLEOTIDE SEQUENCE [LARGE SCALE GENOMIC DNA]</scope>
    <source>
        <strain evidence="2 3">PLY_AMNH</strain>
    </source>
</reference>
<comment type="caution">
    <text evidence="2">The sequence shown here is derived from an EMBL/GenBank/DDBJ whole genome shotgun (WGS) entry which is preliminary data.</text>
</comment>
<evidence type="ECO:0000313" key="3">
    <source>
        <dbReference type="Proteomes" id="UP001190700"/>
    </source>
</evidence>
<sequence length="302" mass="32993">MVSVYLKATRNLRSFLRHNQRIFVLSVLVVCGLSGISTPNLRLHDSEGFRLQADNAQALYDWDMQADPDVRSRQRTSPQSHPRRAPNPTSRSASKGSLKSSAGKISLVKIPVARKGHHSTGEELQEWANRVNDKVARPSSGGDTLESGAVSDRGPNSESGNILSERFIDSPLTSAEDPEELGAQDVESDLPAEEGVLNEELSRAMDEIASSEQHLEAQQELGLTFLDRFFGRDAQLSLKSRLTSGSGVSSGSTQDRREKQIKAETALLKKWEEGNDGEGDGVEDEKIAKGYKSVHTCLALLP</sequence>
<feature type="region of interest" description="Disordered" evidence="1">
    <location>
        <begin position="134"/>
        <end position="163"/>
    </location>
</feature>
<accession>A0AAE0FCL2</accession>
<feature type="compositionally biased region" description="Low complexity" evidence="1">
    <location>
        <begin position="90"/>
        <end position="101"/>
    </location>
</feature>
<dbReference type="AlphaFoldDB" id="A0AAE0FCL2"/>
<evidence type="ECO:0000256" key="1">
    <source>
        <dbReference type="SAM" id="MobiDB-lite"/>
    </source>
</evidence>
<dbReference type="EMBL" id="LGRX02020813">
    <property type="protein sequence ID" value="KAK3257244.1"/>
    <property type="molecule type" value="Genomic_DNA"/>
</dbReference>
<dbReference type="Proteomes" id="UP001190700">
    <property type="component" value="Unassembled WGS sequence"/>
</dbReference>
<evidence type="ECO:0000313" key="2">
    <source>
        <dbReference type="EMBL" id="KAK3257244.1"/>
    </source>
</evidence>
<keyword evidence="3" id="KW-1185">Reference proteome</keyword>
<proteinExistence type="predicted"/>